<dbReference type="RefSeq" id="XP_003042525.1">
    <property type="nucleotide sequence ID" value="XM_003042479.1"/>
</dbReference>
<evidence type="ECO:0000256" key="4">
    <source>
        <dbReference type="ARBA" id="ARBA00023163"/>
    </source>
</evidence>
<keyword evidence="8" id="KW-1185">Reference proteome</keyword>
<dbReference type="VEuPathDB" id="FungiDB:NECHADRAFT_81022"/>
<dbReference type="PANTHER" id="PTHR47338">
    <property type="entry name" value="ZN(II)2CYS6 TRANSCRIPTION FACTOR (EUROFUNG)-RELATED"/>
    <property type="match status" value="1"/>
</dbReference>
<gene>
    <name evidence="7" type="ORF">NECHADRAFT_81022</name>
</gene>
<dbReference type="KEGG" id="nhe:NECHADRAFT_81022"/>
<keyword evidence="5" id="KW-0539">Nucleus</keyword>
<dbReference type="GeneID" id="9670116"/>
<dbReference type="PANTHER" id="PTHR47338:SF20">
    <property type="entry name" value="ZN(II)2CYS6 TRANSCRIPTION FACTOR (EUROFUNG)"/>
    <property type="match status" value="1"/>
</dbReference>
<keyword evidence="4" id="KW-0804">Transcription</keyword>
<keyword evidence="3" id="KW-0805">Transcription regulation</keyword>
<feature type="domain" description="Zn(2)-C6 fungal-type" evidence="6">
    <location>
        <begin position="10"/>
        <end position="40"/>
    </location>
</feature>
<comment type="subcellular location">
    <subcellularLocation>
        <location evidence="1">Nucleus</location>
    </subcellularLocation>
</comment>
<dbReference type="OMA" id="ERQRVWW"/>
<dbReference type="STRING" id="660122.C7ZGJ4"/>
<dbReference type="Proteomes" id="UP000005206">
    <property type="component" value="Chromosome 6"/>
</dbReference>
<dbReference type="SMART" id="SM00066">
    <property type="entry name" value="GAL4"/>
    <property type="match status" value="1"/>
</dbReference>
<accession>C7ZGJ4</accession>
<dbReference type="InParanoid" id="C7ZGJ4"/>
<evidence type="ECO:0000313" key="7">
    <source>
        <dbReference type="EMBL" id="EEU36812.1"/>
    </source>
</evidence>
<dbReference type="OrthoDB" id="3862662at2759"/>
<dbReference type="InterPro" id="IPR036864">
    <property type="entry name" value="Zn2-C6_fun-type_DNA-bd_sf"/>
</dbReference>
<name>C7ZGJ4_FUSV7</name>
<dbReference type="SUPFAM" id="SSF57701">
    <property type="entry name" value="Zn2/Cys6 DNA-binding domain"/>
    <property type="match status" value="1"/>
</dbReference>
<protein>
    <recommendedName>
        <fullName evidence="6">Zn(2)-C6 fungal-type domain-containing protein</fullName>
    </recommendedName>
</protein>
<dbReference type="PROSITE" id="PS50048">
    <property type="entry name" value="ZN2_CY6_FUNGAL_2"/>
    <property type="match status" value="1"/>
</dbReference>
<dbReference type="GO" id="GO:0000981">
    <property type="term" value="F:DNA-binding transcription factor activity, RNA polymerase II-specific"/>
    <property type="evidence" value="ECO:0007669"/>
    <property type="project" value="InterPro"/>
</dbReference>
<proteinExistence type="predicted"/>
<reference evidence="7 8" key="1">
    <citation type="journal article" date="2009" name="PLoS Genet.">
        <title>The genome of Nectria haematococca: contribution of supernumerary chromosomes to gene expansion.</title>
        <authorList>
            <person name="Coleman J.J."/>
            <person name="Rounsley S.D."/>
            <person name="Rodriguez-Carres M."/>
            <person name="Kuo A."/>
            <person name="Wasmann C.C."/>
            <person name="Grimwood J."/>
            <person name="Schmutz J."/>
            <person name="Taga M."/>
            <person name="White G.J."/>
            <person name="Zhou S."/>
            <person name="Schwartz D.C."/>
            <person name="Freitag M."/>
            <person name="Ma L.J."/>
            <person name="Danchin E.G."/>
            <person name="Henrissat B."/>
            <person name="Coutinho P.M."/>
            <person name="Nelson D.R."/>
            <person name="Straney D."/>
            <person name="Napoli C.A."/>
            <person name="Barker B.M."/>
            <person name="Gribskov M."/>
            <person name="Rep M."/>
            <person name="Kroken S."/>
            <person name="Molnar I."/>
            <person name="Rensing C."/>
            <person name="Kennell J.C."/>
            <person name="Zamora J."/>
            <person name="Farman M.L."/>
            <person name="Selker E.U."/>
            <person name="Salamov A."/>
            <person name="Shapiro H."/>
            <person name="Pangilinan J."/>
            <person name="Lindquist E."/>
            <person name="Lamers C."/>
            <person name="Grigoriev I.V."/>
            <person name="Geiser D.M."/>
            <person name="Covert S.F."/>
            <person name="Temporini E."/>
            <person name="Vanetten H.D."/>
        </authorList>
    </citation>
    <scope>NUCLEOTIDE SEQUENCE [LARGE SCALE GENOMIC DNA]</scope>
    <source>
        <strain evidence="8">ATCC MYA-4622 / CBS 123669 / FGSC 9596 / NRRL 45880 / 77-13-4</strain>
    </source>
</reference>
<dbReference type="GO" id="GO:0005634">
    <property type="term" value="C:nucleus"/>
    <property type="evidence" value="ECO:0007669"/>
    <property type="project" value="UniProtKB-SubCell"/>
</dbReference>
<evidence type="ECO:0000256" key="3">
    <source>
        <dbReference type="ARBA" id="ARBA00023015"/>
    </source>
</evidence>
<dbReference type="PROSITE" id="PS00463">
    <property type="entry name" value="ZN2_CY6_FUNGAL_1"/>
    <property type="match status" value="1"/>
</dbReference>
<dbReference type="eggNOG" id="ENOG502SID0">
    <property type="taxonomic scope" value="Eukaryota"/>
</dbReference>
<dbReference type="InterPro" id="IPR050815">
    <property type="entry name" value="TF_fung"/>
</dbReference>
<evidence type="ECO:0000259" key="6">
    <source>
        <dbReference type="PROSITE" id="PS50048"/>
    </source>
</evidence>
<dbReference type="CDD" id="cd12148">
    <property type="entry name" value="fungal_TF_MHR"/>
    <property type="match status" value="1"/>
</dbReference>
<evidence type="ECO:0000313" key="8">
    <source>
        <dbReference type="Proteomes" id="UP000005206"/>
    </source>
</evidence>
<dbReference type="EMBL" id="GG698925">
    <property type="protein sequence ID" value="EEU36812.1"/>
    <property type="molecule type" value="Genomic_DNA"/>
</dbReference>
<evidence type="ECO:0000256" key="1">
    <source>
        <dbReference type="ARBA" id="ARBA00004123"/>
    </source>
</evidence>
<dbReference type="CDD" id="cd00067">
    <property type="entry name" value="GAL4"/>
    <property type="match status" value="1"/>
</dbReference>
<keyword evidence="2" id="KW-0479">Metal-binding</keyword>
<evidence type="ECO:0000256" key="5">
    <source>
        <dbReference type="ARBA" id="ARBA00023242"/>
    </source>
</evidence>
<dbReference type="Gene3D" id="4.10.240.10">
    <property type="entry name" value="Zn(2)-C6 fungal-type DNA-binding domain"/>
    <property type="match status" value="1"/>
</dbReference>
<dbReference type="InterPro" id="IPR001138">
    <property type="entry name" value="Zn2Cys6_DnaBD"/>
</dbReference>
<dbReference type="HOGENOM" id="CLU_023880_2_0_1"/>
<sequence>MSGLEQPQQACQFCRKQKRRCDKRFPQCGTCRRSGRECDYSSVTEKNDELNWLRTRVASLESALRNGSSVTTTRNSASSLSATSLGNLRPVSSPVEEEDLDMGIATWSPRAPPMTHHLGASLPCSAFFLDNPVFRQRGNFLTPPFVSIPQKLLDELGSAAEIEEIAHVYFDSIHLWLPIVSKRRLGRETRAPGMQPEPGISILLAAMKLLSQVPGPEHDPAGTPLYRYVKDYCMTLESRGFLSISVLQTSILIAVYEMGHGMYPAAYMSIGRCGRLGQVMGLHDKTHASPSSRPPTTWGEMEEVRRTWHINIGFECRPLSAGGFSEDEILPCDTESWNKGDPAPSLPLFVESVTKLATDHFARTCQVAHLLGRIIDHRDDCTLMGPLRFTTAMQLLRTLNSLLELLKEEREAEQAGSLNVAYAMAFSAKTVLLNMYACTETNRRLNSAEETEMQALALGEFHAMVDEVVQFAQGLQLSQPTRLATLSPLICDCLYQGASTAAWYLNESGSDQMARSLDILNGCLRTIQSRWRVAHDYLILVESQRNPET</sequence>
<evidence type="ECO:0000256" key="2">
    <source>
        <dbReference type="ARBA" id="ARBA00022723"/>
    </source>
</evidence>
<dbReference type="GO" id="GO:0008270">
    <property type="term" value="F:zinc ion binding"/>
    <property type="evidence" value="ECO:0007669"/>
    <property type="project" value="InterPro"/>
</dbReference>
<dbReference type="Pfam" id="PF00172">
    <property type="entry name" value="Zn_clus"/>
    <property type="match status" value="1"/>
</dbReference>
<dbReference type="AlphaFoldDB" id="C7ZGJ4"/>
<organism evidence="7 8">
    <name type="scientific">Fusarium vanettenii (strain ATCC MYA-4622 / CBS 123669 / FGSC 9596 / NRRL 45880 / 77-13-4)</name>
    <name type="common">Fusarium solani subsp. pisi</name>
    <dbReference type="NCBI Taxonomy" id="660122"/>
    <lineage>
        <taxon>Eukaryota</taxon>
        <taxon>Fungi</taxon>
        <taxon>Dikarya</taxon>
        <taxon>Ascomycota</taxon>
        <taxon>Pezizomycotina</taxon>
        <taxon>Sordariomycetes</taxon>
        <taxon>Hypocreomycetidae</taxon>
        <taxon>Hypocreales</taxon>
        <taxon>Nectriaceae</taxon>
        <taxon>Fusarium</taxon>
        <taxon>Fusarium solani species complex</taxon>
        <taxon>Fusarium vanettenii</taxon>
    </lineage>
</organism>